<dbReference type="InterPro" id="IPR038885">
    <property type="entry name" value="PLB1"/>
</dbReference>
<reference evidence="2" key="3">
    <citation type="submission" date="2025-08" db="UniProtKB">
        <authorList>
            <consortium name="RefSeq"/>
        </authorList>
    </citation>
    <scope>IDENTIFICATION</scope>
    <source>
        <tissue evidence="2">Whole organism</tissue>
    </source>
</reference>
<protein>
    <submittedName>
        <fullName evidence="2">Phospholipase B1, membrane-associated-like</fullName>
    </submittedName>
</protein>
<organism evidence="1 2">
    <name type="scientific">Drosophila arizonae</name>
    <name type="common">Fruit fly</name>
    <dbReference type="NCBI Taxonomy" id="7263"/>
    <lineage>
        <taxon>Eukaryota</taxon>
        <taxon>Metazoa</taxon>
        <taxon>Ecdysozoa</taxon>
        <taxon>Arthropoda</taxon>
        <taxon>Hexapoda</taxon>
        <taxon>Insecta</taxon>
        <taxon>Pterygota</taxon>
        <taxon>Neoptera</taxon>
        <taxon>Endopterygota</taxon>
        <taxon>Diptera</taxon>
        <taxon>Brachycera</taxon>
        <taxon>Muscomorpha</taxon>
        <taxon>Ephydroidea</taxon>
        <taxon>Drosophilidae</taxon>
        <taxon>Drosophila</taxon>
    </lineage>
</organism>
<dbReference type="Pfam" id="PF00657">
    <property type="entry name" value="Lipase_GDSL"/>
    <property type="match status" value="1"/>
</dbReference>
<sequence length="459" mass="52470">MLPDCITSHKMTNTRTIVIVLLMVLCIASYCSPYTLRRRLQNRSHQLLDSIGVHSKQFNPLQPVTNGVPQYTDIDRNFRQWFLMLRGSMLNAGLNKITELYGISRREGKMQAPIPSRVPFPCSLNNTRSRTPPTSVERLRPGDIDIVASIGDSLSAGNGIVSSNALDLINEFRGLSFSGGGLGTWRTVLTLPNILKVFNPNLYGYATGHSLVVNHEISHLNIAEPMIMSHDLMYQARVLIDLMRRDPHVDLKRHWKLLTVFVGNNDICSDMCHWDDQEKVIERHARDLREAFRLLRDNVPRLLINLVAVPDILATMGPIKDVPFDCFLVHRIACNCLLSDRLTASEAKQRHYMIQRWQQVDLQVARLPEFQREDFAIIGHPMVTNLSVPKLPNGNTDWRDFSHDCFHFSQRAHASAASLLWKGMFLPDEQKPRANILTQPFERFFCPSREQPFFVVRPS</sequence>
<dbReference type="InterPro" id="IPR035547">
    <property type="entry name" value="Phospholipase_B"/>
</dbReference>
<reference evidence="1" key="2">
    <citation type="journal article" date="2016" name="G3 (Bethesda)">
        <title>Genome Evolution in Three Species of Cactophilic Drosophila.</title>
        <authorList>
            <person name="Sanchez-Flores A."/>
            <person name="Penazola F."/>
            <person name="Carpinteyro-Ponce J."/>
            <person name="Nazario-Yepiz N."/>
            <person name="Abreu-Goodger C."/>
            <person name="Machado C.A."/>
            <person name="Markow T.A."/>
        </authorList>
    </citation>
    <scope>NUCLEOTIDE SEQUENCE [LARGE SCALE GENOMIC DNA]</scope>
</reference>
<dbReference type="Proteomes" id="UP000694904">
    <property type="component" value="Chromosome 3"/>
</dbReference>
<reference evidence="1" key="1">
    <citation type="journal article" date="1997" name="Nucleic Acids Res.">
        <title>tRNAscan-SE: a program for improved detection of transfer RNA genes in genomic sequence.</title>
        <authorList>
            <person name="Lowe T.M."/>
            <person name="Eddy S.R."/>
        </authorList>
    </citation>
    <scope>NUCLEOTIDE SEQUENCE [LARGE SCALE GENOMIC DNA]</scope>
</reference>
<dbReference type="PANTHER" id="PTHR21325:SF31">
    <property type="entry name" value="GH22081P-RELATED"/>
    <property type="match status" value="1"/>
</dbReference>
<dbReference type="InterPro" id="IPR001087">
    <property type="entry name" value="GDSL"/>
</dbReference>
<dbReference type="GeneID" id="108611843"/>
<dbReference type="SUPFAM" id="SSF52266">
    <property type="entry name" value="SGNH hydrolase"/>
    <property type="match status" value="1"/>
</dbReference>
<evidence type="ECO:0000313" key="2">
    <source>
        <dbReference type="RefSeq" id="XP_017860148.1"/>
    </source>
</evidence>
<name>A0ABM1NYW2_DROAR</name>
<accession>A0ABM1NYW2</accession>
<dbReference type="PANTHER" id="PTHR21325">
    <property type="entry name" value="PHOSPHOLIPASE B, PLB1"/>
    <property type="match status" value="1"/>
</dbReference>
<proteinExistence type="predicted"/>
<dbReference type="CDD" id="cd01824">
    <property type="entry name" value="Phospholipase_B_like"/>
    <property type="match status" value="1"/>
</dbReference>
<dbReference type="RefSeq" id="XP_017860148.1">
    <property type="nucleotide sequence ID" value="XM_018004659.1"/>
</dbReference>
<evidence type="ECO:0000313" key="1">
    <source>
        <dbReference type="Proteomes" id="UP000694904"/>
    </source>
</evidence>
<gene>
    <name evidence="2" type="primary">LOC108611843</name>
</gene>
<keyword evidence="1" id="KW-1185">Reference proteome</keyword>